<accession>A0A5M8QZC0</accession>
<dbReference type="Proteomes" id="UP000323994">
    <property type="component" value="Unassembled WGS sequence"/>
</dbReference>
<proteinExistence type="predicted"/>
<reference evidence="1 2" key="1">
    <citation type="submission" date="2019-05" db="EMBL/GenBank/DDBJ databases">
        <authorList>
            <person name="Qu J.-H."/>
        </authorList>
    </citation>
    <scope>NUCLEOTIDE SEQUENCE [LARGE SCALE GENOMIC DNA]</scope>
    <source>
        <strain evidence="1 2">NS28</strain>
    </source>
</reference>
<dbReference type="EMBL" id="VBSN01000013">
    <property type="protein sequence ID" value="KAA6441559.1"/>
    <property type="molecule type" value="Genomic_DNA"/>
</dbReference>
<organism evidence="1 2">
    <name type="scientific">Dyadobacter flavalbus</name>
    <dbReference type="NCBI Taxonomy" id="2579942"/>
    <lineage>
        <taxon>Bacteria</taxon>
        <taxon>Pseudomonadati</taxon>
        <taxon>Bacteroidota</taxon>
        <taxon>Cytophagia</taxon>
        <taxon>Cytophagales</taxon>
        <taxon>Spirosomataceae</taxon>
        <taxon>Dyadobacter</taxon>
    </lineage>
</organism>
<evidence type="ECO:0000313" key="1">
    <source>
        <dbReference type="EMBL" id="KAA6441559.1"/>
    </source>
</evidence>
<dbReference type="AlphaFoldDB" id="A0A5M8QZC0"/>
<gene>
    <name evidence="1" type="ORF">FEM33_01880</name>
</gene>
<name>A0A5M8QZC0_9BACT</name>
<evidence type="ECO:0008006" key="3">
    <source>
        <dbReference type="Google" id="ProtNLM"/>
    </source>
</evidence>
<protein>
    <recommendedName>
        <fullName evidence="3">DUF4369 domain-containing protein</fullName>
    </recommendedName>
</protein>
<dbReference type="OrthoDB" id="951020at2"/>
<evidence type="ECO:0000313" key="2">
    <source>
        <dbReference type="Proteomes" id="UP000323994"/>
    </source>
</evidence>
<sequence length="192" mass="22592">MKGRKAIILTREKEFAAVVHSIKLSGDSINLQMDPDLLPDLYQLQVSGMKGSLTFFFESGMRILLDTNDVSRSLISGSASNSEWQYFHKSIRQPSELKVNDFLKKEAKARKSNLPDSVNYWRNLQEIEKEDLNLKTLLFIQEHPRSYVSLYLLKTNWYVFRHQEAFEKLDSSLFHHRTYRYLKEKKKAVSRK</sequence>
<keyword evidence="2" id="KW-1185">Reference proteome</keyword>
<comment type="caution">
    <text evidence="1">The sequence shown here is derived from an EMBL/GenBank/DDBJ whole genome shotgun (WGS) entry which is preliminary data.</text>
</comment>